<reference evidence="1" key="1">
    <citation type="submission" date="2018-07" db="EMBL/GenBank/DDBJ databases">
        <authorList>
            <person name="Ashton P.M."/>
            <person name="Dallman T."/>
            <person name="Nair S."/>
            <person name="De Pinna E."/>
            <person name="Peters T."/>
            <person name="Grant K."/>
        </authorList>
    </citation>
    <scope>NUCLEOTIDE SEQUENCE</scope>
    <source>
        <strain evidence="1">242348</strain>
    </source>
</reference>
<dbReference type="EMBL" id="AAHMLI010000073">
    <property type="protein sequence ID" value="EBX8630665.1"/>
    <property type="molecule type" value="Genomic_DNA"/>
</dbReference>
<sequence>MADRLTIISGEIQRKWPKEGDVFYFRLSDGRFGYGMVALGNIDVGPFKGAVVIYIYKHLLESIDAETNLDKNELLLPPIITDASCWKKGFFTTYKKQNLIDMDVYSCHFFKNPIRNEIYDQHENIVTFIDGDIPLGRQSIQFYNNIIRSIENEINNK</sequence>
<gene>
    <name evidence="1" type="ORF">DTU03_24770</name>
</gene>
<proteinExistence type="predicted"/>
<evidence type="ECO:0000313" key="1">
    <source>
        <dbReference type="EMBL" id="EBX8630665.1"/>
    </source>
</evidence>
<accession>A0A5W7S6D8</accession>
<dbReference type="Pfam" id="PF15428">
    <property type="entry name" value="Imm26"/>
    <property type="match status" value="1"/>
</dbReference>
<comment type="caution">
    <text evidence="1">The sequence shown here is derived from an EMBL/GenBank/DDBJ whole genome shotgun (WGS) entry which is preliminary data.</text>
</comment>
<name>A0A5W7S6D8_SALET</name>
<organism evidence="1">
    <name type="scientific">Salmonella enterica subsp. enterica serovar Kintambo</name>
    <dbReference type="NCBI Taxonomy" id="1192730"/>
    <lineage>
        <taxon>Bacteria</taxon>
        <taxon>Pseudomonadati</taxon>
        <taxon>Pseudomonadota</taxon>
        <taxon>Gammaproteobacteria</taxon>
        <taxon>Enterobacterales</taxon>
        <taxon>Enterobacteriaceae</taxon>
        <taxon>Salmonella</taxon>
    </lineage>
</organism>
<dbReference type="AlphaFoldDB" id="A0A5W7S6D8"/>
<dbReference type="InterPro" id="IPR029278">
    <property type="entry name" value="Imm26"/>
</dbReference>
<protein>
    <submittedName>
        <fullName evidence="1">Uncharacterized protein</fullName>
    </submittedName>
</protein>